<evidence type="ECO:0000256" key="3">
    <source>
        <dbReference type="ARBA" id="ARBA00023012"/>
    </source>
</evidence>
<evidence type="ECO:0008006" key="7">
    <source>
        <dbReference type="Google" id="ProtNLM"/>
    </source>
</evidence>
<proteinExistence type="predicted"/>
<dbReference type="AlphaFoldDB" id="A0A918BBZ4"/>
<feature type="region of interest" description="Disordered" evidence="4">
    <location>
        <begin position="1"/>
        <end position="34"/>
    </location>
</feature>
<dbReference type="PANTHER" id="PTHR24421:SF62">
    <property type="entry name" value="SENSORY TRANSDUCTION HISTIDINE KINASE"/>
    <property type="match status" value="1"/>
</dbReference>
<organism evidence="5 6">
    <name type="scientific">Streptomyces ruber</name>
    <dbReference type="NCBI Taxonomy" id="83378"/>
    <lineage>
        <taxon>Bacteria</taxon>
        <taxon>Bacillati</taxon>
        <taxon>Actinomycetota</taxon>
        <taxon>Actinomycetes</taxon>
        <taxon>Kitasatosporales</taxon>
        <taxon>Streptomycetaceae</taxon>
        <taxon>Streptomyces</taxon>
    </lineage>
</organism>
<protein>
    <recommendedName>
        <fullName evidence="7">Histidine kinase/HSP90-like ATPase domain-containing protein</fullName>
    </recommendedName>
</protein>
<evidence type="ECO:0000256" key="1">
    <source>
        <dbReference type="ARBA" id="ARBA00022679"/>
    </source>
</evidence>
<evidence type="ECO:0000256" key="4">
    <source>
        <dbReference type="SAM" id="MobiDB-lite"/>
    </source>
</evidence>
<comment type="caution">
    <text evidence="5">The sequence shown here is derived from an EMBL/GenBank/DDBJ whole genome shotgun (WGS) entry which is preliminary data.</text>
</comment>
<name>A0A918BBZ4_9ACTN</name>
<dbReference type="GO" id="GO:0016301">
    <property type="term" value="F:kinase activity"/>
    <property type="evidence" value="ECO:0007669"/>
    <property type="project" value="UniProtKB-KW"/>
</dbReference>
<dbReference type="InterPro" id="IPR050482">
    <property type="entry name" value="Sensor_HK_TwoCompSys"/>
</dbReference>
<evidence type="ECO:0000313" key="6">
    <source>
        <dbReference type="Proteomes" id="UP000620156"/>
    </source>
</evidence>
<dbReference type="InterPro" id="IPR036890">
    <property type="entry name" value="HATPase_C_sf"/>
</dbReference>
<sequence>MGDEVTLDVRDDRRGFDPFALPPRTGTGGFGPDGMRARAERIAGSLTVESEPGFGTAVSAPASCSSARPR</sequence>
<dbReference type="GO" id="GO:0000160">
    <property type="term" value="P:phosphorelay signal transduction system"/>
    <property type="evidence" value="ECO:0007669"/>
    <property type="project" value="UniProtKB-KW"/>
</dbReference>
<feature type="compositionally biased region" description="Basic and acidic residues" evidence="4">
    <location>
        <begin position="7"/>
        <end position="16"/>
    </location>
</feature>
<dbReference type="Gene3D" id="3.30.565.10">
    <property type="entry name" value="Histidine kinase-like ATPase, C-terminal domain"/>
    <property type="match status" value="1"/>
</dbReference>
<accession>A0A918BBZ4</accession>
<keyword evidence="3" id="KW-0902">Two-component regulatory system</keyword>
<evidence type="ECO:0000313" key="5">
    <source>
        <dbReference type="EMBL" id="GGQ45473.1"/>
    </source>
</evidence>
<dbReference type="EMBL" id="BMQK01000002">
    <property type="protein sequence ID" value="GGQ45473.1"/>
    <property type="molecule type" value="Genomic_DNA"/>
</dbReference>
<dbReference type="Proteomes" id="UP000620156">
    <property type="component" value="Unassembled WGS sequence"/>
</dbReference>
<gene>
    <name evidence="5" type="ORF">GCM10010145_12700</name>
</gene>
<reference evidence="5" key="2">
    <citation type="submission" date="2020-09" db="EMBL/GenBank/DDBJ databases">
        <authorList>
            <person name="Sun Q."/>
            <person name="Ohkuma M."/>
        </authorList>
    </citation>
    <scope>NUCLEOTIDE SEQUENCE</scope>
    <source>
        <strain evidence="5">JCM 3131</strain>
    </source>
</reference>
<dbReference type="CDD" id="cd16917">
    <property type="entry name" value="HATPase_UhpB-NarQ-NarX-like"/>
    <property type="match status" value="1"/>
</dbReference>
<keyword evidence="1" id="KW-0808">Transferase</keyword>
<dbReference type="PANTHER" id="PTHR24421">
    <property type="entry name" value="NITRATE/NITRITE SENSOR PROTEIN NARX-RELATED"/>
    <property type="match status" value="1"/>
</dbReference>
<evidence type="ECO:0000256" key="2">
    <source>
        <dbReference type="ARBA" id="ARBA00022777"/>
    </source>
</evidence>
<dbReference type="SUPFAM" id="SSF55874">
    <property type="entry name" value="ATPase domain of HSP90 chaperone/DNA topoisomerase II/histidine kinase"/>
    <property type="match status" value="1"/>
</dbReference>
<keyword evidence="2" id="KW-0418">Kinase</keyword>
<reference evidence="5" key="1">
    <citation type="journal article" date="2014" name="Int. J. Syst. Evol. Microbiol.">
        <title>Complete genome sequence of Corynebacterium casei LMG S-19264T (=DSM 44701T), isolated from a smear-ripened cheese.</title>
        <authorList>
            <consortium name="US DOE Joint Genome Institute (JGI-PGF)"/>
            <person name="Walter F."/>
            <person name="Albersmeier A."/>
            <person name="Kalinowski J."/>
            <person name="Ruckert C."/>
        </authorList>
    </citation>
    <scope>NUCLEOTIDE SEQUENCE</scope>
    <source>
        <strain evidence="5">JCM 3131</strain>
    </source>
</reference>
<keyword evidence="6" id="KW-1185">Reference proteome</keyword>